<sequence length="455" mass="49157">MDTEEQKASLQSLLIPIDGGNDVKKSRKETKKDEIVAEVKKQLSLAGPLVSVNILVNCLQVISVMFVGHLGELSLSGASMATSFASVTGFSLLIGMGSALDTFCGQSYGAKQYRMLGIHMHRAMIVLLLVSIPLALIWANAGQILVSLGQDPEISAEAGLYARFMIPSIFGYALLQCHSGLGNKGAALANAISYWINALLLMVYVRISPSCKETWTGFSKEAFRGIPDFLKLSIPSALMLSLEIWSFEMMVLLSGLLPNPKLETSVLSISLNTCSLFSMIPLGLSGTTSIRVSNELGSARPQAAPLAIRVALSMVATEGILVATVMILGRNVWGNCYSKEEEVVRYVGKMLILVAVSHFFDGIQNVLSGTSRGCGWQKIAAFVNLGAYYLVGIPIGILLAFVYHFGGKGLWMGIIVALIMQALFLWIITLCTDWEKEVKKATERVHKNIPGDALS</sequence>
<evidence type="ECO:0000256" key="6">
    <source>
        <dbReference type="RuleBase" id="RU004914"/>
    </source>
</evidence>
<evidence type="ECO:0000256" key="2">
    <source>
        <dbReference type="ARBA" id="ARBA00010199"/>
    </source>
</evidence>
<dbReference type="NCBIfam" id="TIGR00797">
    <property type="entry name" value="matE"/>
    <property type="match status" value="1"/>
</dbReference>
<comment type="caution">
    <text evidence="6">Lacks conserved residue(s) required for the propagation of feature annotation.</text>
</comment>
<gene>
    <name evidence="7" type="ORF">FSB_LOCUS37894</name>
</gene>
<reference evidence="7" key="1">
    <citation type="submission" date="2018-02" db="EMBL/GenBank/DDBJ databases">
        <authorList>
            <person name="Cohen D.B."/>
            <person name="Kent A.D."/>
        </authorList>
    </citation>
    <scope>NUCLEOTIDE SEQUENCE</scope>
</reference>
<evidence type="ECO:0000313" key="7">
    <source>
        <dbReference type="EMBL" id="SPD10012.1"/>
    </source>
</evidence>
<accession>A0A2N9HCY4</accession>
<keyword evidence="5 6" id="KW-0472">Membrane</keyword>
<feature type="transmembrane region" description="Helical" evidence="6">
    <location>
        <begin position="187"/>
        <end position="207"/>
    </location>
</feature>
<protein>
    <recommendedName>
        <fullName evidence="6">Protein DETOXIFICATION</fullName>
    </recommendedName>
    <alternativeName>
        <fullName evidence="6">Multidrug and toxic compound extrusion protein</fullName>
    </alternativeName>
</protein>
<feature type="transmembrane region" description="Helical" evidence="6">
    <location>
        <begin position="379"/>
        <end position="403"/>
    </location>
</feature>
<organism evidence="7">
    <name type="scientific">Fagus sylvatica</name>
    <name type="common">Beechnut</name>
    <dbReference type="NCBI Taxonomy" id="28930"/>
    <lineage>
        <taxon>Eukaryota</taxon>
        <taxon>Viridiplantae</taxon>
        <taxon>Streptophyta</taxon>
        <taxon>Embryophyta</taxon>
        <taxon>Tracheophyta</taxon>
        <taxon>Spermatophyta</taxon>
        <taxon>Magnoliopsida</taxon>
        <taxon>eudicotyledons</taxon>
        <taxon>Gunneridae</taxon>
        <taxon>Pentapetalae</taxon>
        <taxon>rosids</taxon>
        <taxon>fabids</taxon>
        <taxon>Fagales</taxon>
        <taxon>Fagaceae</taxon>
        <taxon>Fagus</taxon>
    </lineage>
</organism>
<dbReference type="Pfam" id="PF01554">
    <property type="entry name" value="MatE"/>
    <property type="match status" value="2"/>
</dbReference>
<dbReference type="EMBL" id="OIVN01003279">
    <property type="protein sequence ID" value="SPD10012.1"/>
    <property type="molecule type" value="Genomic_DNA"/>
</dbReference>
<evidence type="ECO:0000256" key="1">
    <source>
        <dbReference type="ARBA" id="ARBA00004141"/>
    </source>
</evidence>
<dbReference type="CDD" id="cd13132">
    <property type="entry name" value="MATE_eukaryotic"/>
    <property type="match status" value="1"/>
</dbReference>
<feature type="transmembrane region" description="Helical" evidence="6">
    <location>
        <begin position="125"/>
        <end position="146"/>
    </location>
</feature>
<dbReference type="GO" id="GO:0016020">
    <property type="term" value="C:membrane"/>
    <property type="evidence" value="ECO:0007669"/>
    <property type="project" value="UniProtKB-SubCell"/>
</dbReference>
<proteinExistence type="inferred from homology"/>
<name>A0A2N9HCY4_FAGSY</name>
<feature type="transmembrane region" description="Helical" evidence="6">
    <location>
        <begin position="410"/>
        <end position="428"/>
    </location>
</feature>
<feature type="transmembrane region" description="Helical" evidence="6">
    <location>
        <begin position="83"/>
        <end position="104"/>
    </location>
</feature>
<dbReference type="GO" id="GO:1990961">
    <property type="term" value="P:xenobiotic detoxification by transmembrane export across the plasma membrane"/>
    <property type="evidence" value="ECO:0007669"/>
    <property type="project" value="InterPro"/>
</dbReference>
<keyword evidence="3 6" id="KW-0812">Transmembrane</keyword>
<dbReference type="GO" id="GO:0042910">
    <property type="term" value="F:xenobiotic transmembrane transporter activity"/>
    <property type="evidence" value="ECO:0007669"/>
    <property type="project" value="InterPro"/>
</dbReference>
<evidence type="ECO:0000256" key="5">
    <source>
        <dbReference type="ARBA" id="ARBA00023136"/>
    </source>
</evidence>
<keyword evidence="4 6" id="KW-1133">Transmembrane helix</keyword>
<dbReference type="InterPro" id="IPR045069">
    <property type="entry name" value="MATE_euk"/>
</dbReference>
<dbReference type="PANTHER" id="PTHR11206">
    <property type="entry name" value="MULTIDRUG RESISTANCE PROTEIN"/>
    <property type="match status" value="1"/>
</dbReference>
<evidence type="ECO:0000256" key="3">
    <source>
        <dbReference type="ARBA" id="ARBA00022692"/>
    </source>
</evidence>
<dbReference type="AlphaFoldDB" id="A0A2N9HCY4"/>
<comment type="subcellular location">
    <subcellularLocation>
        <location evidence="1">Membrane</location>
        <topology evidence="1">Multi-pass membrane protein</topology>
    </subcellularLocation>
</comment>
<feature type="transmembrane region" description="Helical" evidence="6">
    <location>
        <begin position="306"/>
        <end position="329"/>
    </location>
</feature>
<feature type="transmembrane region" description="Helical" evidence="6">
    <location>
        <begin position="50"/>
        <end position="71"/>
    </location>
</feature>
<dbReference type="GO" id="GO:0015297">
    <property type="term" value="F:antiporter activity"/>
    <property type="evidence" value="ECO:0007669"/>
    <property type="project" value="InterPro"/>
</dbReference>
<comment type="similarity">
    <text evidence="2 6">Belongs to the multi antimicrobial extrusion (MATE) (TC 2.A.66.1) family.</text>
</comment>
<feature type="transmembrane region" description="Helical" evidence="6">
    <location>
        <begin position="237"/>
        <end position="257"/>
    </location>
</feature>
<dbReference type="InterPro" id="IPR002528">
    <property type="entry name" value="MATE_fam"/>
</dbReference>
<evidence type="ECO:0000256" key="4">
    <source>
        <dbReference type="ARBA" id="ARBA00022989"/>
    </source>
</evidence>
<feature type="transmembrane region" description="Helical" evidence="6">
    <location>
        <begin position="269"/>
        <end position="286"/>
    </location>
</feature>